<dbReference type="RefSeq" id="WP_377360287.1">
    <property type="nucleotide sequence ID" value="NZ_JBHTCM010000018.1"/>
</dbReference>
<name>A0ABW2KXE9_9PROT</name>
<comment type="caution">
    <text evidence="1">The sequence shown here is derived from an EMBL/GenBank/DDBJ whole genome shotgun (WGS) entry which is preliminary data.</text>
</comment>
<accession>A0ABW2KXE9</accession>
<proteinExistence type="predicted"/>
<sequence>MPRITLDDITESLFLLLNAKADDIANAYLQKGGWEGWLQVELANLLNTQFGKTTNIQRESPDPYTGNQKADLLVTCLPDGDMTPLPPPFAIELKTESIFQMGYGRTIGKTAKDDYDTIVEYGLTKKYRFAQFAVYMTDEGHKSLYTTLLETTQKDGVPWKETEIITQHHVIPSFGFVLLPFP</sequence>
<dbReference type="EMBL" id="JBHTCM010000018">
    <property type="protein sequence ID" value="MFC7334743.1"/>
    <property type="molecule type" value="Genomic_DNA"/>
</dbReference>
<evidence type="ECO:0008006" key="3">
    <source>
        <dbReference type="Google" id="ProtNLM"/>
    </source>
</evidence>
<gene>
    <name evidence="1" type="ORF">ACFQPS_16360</name>
</gene>
<organism evidence="1 2">
    <name type="scientific">Rhodocista pekingensis</name>
    <dbReference type="NCBI Taxonomy" id="201185"/>
    <lineage>
        <taxon>Bacteria</taxon>
        <taxon>Pseudomonadati</taxon>
        <taxon>Pseudomonadota</taxon>
        <taxon>Alphaproteobacteria</taxon>
        <taxon>Rhodospirillales</taxon>
        <taxon>Azospirillaceae</taxon>
        <taxon>Rhodocista</taxon>
    </lineage>
</organism>
<keyword evidence="2" id="KW-1185">Reference proteome</keyword>
<dbReference type="Proteomes" id="UP001596456">
    <property type="component" value="Unassembled WGS sequence"/>
</dbReference>
<evidence type="ECO:0000313" key="2">
    <source>
        <dbReference type="Proteomes" id="UP001596456"/>
    </source>
</evidence>
<evidence type="ECO:0000313" key="1">
    <source>
        <dbReference type="EMBL" id="MFC7334743.1"/>
    </source>
</evidence>
<reference evidence="2" key="1">
    <citation type="journal article" date="2019" name="Int. J. Syst. Evol. Microbiol.">
        <title>The Global Catalogue of Microorganisms (GCM) 10K type strain sequencing project: providing services to taxonomists for standard genome sequencing and annotation.</title>
        <authorList>
            <consortium name="The Broad Institute Genomics Platform"/>
            <consortium name="The Broad Institute Genome Sequencing Center for Infectious Disease"/>
            <person name="Wu L."/>
            <person name="Ma J."/>
        </authorList>
    </citation>
    <scope>NUCLEOTIDE SEQUENCE [LARGE SCALE GENOMIC DNA]</scope>
    <source>
        <strain evidence="2">CGMCC 1.16275</strain>
    </source>
</reference>
<protein>
    <recommendedName>
        <fullName evidence="3">Restriction endonuclease</fullName>
    </recommendedName>
</protein>